<organism evidence="1 2">
    <name type="scientific">Thiothrix winogradskyi</name>
    <dbReference type="NCBI Taxonomy" id="96472"/>
    <lineage>
        <taxon>Bacteria</taxon>
        <taxon>Pseudomonadati</taxon>
        <taxon>Pseudomonadota</taxon>
        <taxon>Gammaproteobacteria</taxon>
        <taxon>Thiotrichales</taxon>
        <taxon>Thiotrichaceae</taxon>
        <taxon>Thiothrix</taxon>
    </lineage>
</organism>
<evidence type="ECO:0000313" key="2">
    <source>
        <dbReference type="Proteomes" id="UP001054801"/>
    </source>
</evidence>
<keyword evidence="2" id="KW-1185">Reference proteome</keyword>
<sequence>MNMTNHAAVRAQQRCIPPLIDQWLDQFGEKAYDGHGGVRRYFSQSSVRTMERTYGREPIHKLLPDYRSVYKVVSTQDGRTITVGHLTKRIKRG</sequence>
<protein>
    <submittedName>
        <fullName evidence="1">Uncharacterized protein</fullName>
    </submittedName>
</protein>
<name>A0ABY3T0M1_9GAMM</name>
<reference evidence="1" key="1">
    <citation type="journal article" date="2022" name="Microorganisms">
        <title>Two New Species of Filamentous Sulfur Bacteria of the Genus Thiothrix, Thiothrix winogradskyi sp. nov. and 'Candidatus Thiothrix sulfatifontis' sp. nov.</title>
        <authorList>
            <person name="Ravin N.V."/>
            <person name="Rossetti S."/>
            <person name="Beletsky A.V."/>
            <person name="Kadnikov V.V."/>
            <person name="Rudenko T.S."/>
            <person name="Smolyakov D.D."/>
            <person name="Moskvitina M.I."/>
            <person name="Gureeva M.V."/>
            <person name="Mardanov A.V."/>
            <person name="Grabovich M.Y."/>
        </authorList>
    </citation>
    <scope>NUCLEOTIDE SEQUENCE</scope>
    <source>
        <strain evidence="1">CT3</strain>
    </source>
</reference>
<accession>A0ABY3T0M1</accession>
<evidence type="ECO:0000313" key="1">
    <source>
        <dbReference type="EMBL" id="UJS24880.1"/>
    </source>
</evidence>
<gene>
    <name evidence="1" type="ORF">L2Y54_02265</name>
</gene>
<dbReference type="EMBL" id="CP091244">
    <property type="protein sequence ID" value="UJS24880.1"/>
    <property type="molecule type" value="Genomic_DNA"/>
</dbReference>
<proteinExistence type="predicted"/>
<dbReference type="Proteomes" id="UP001054801">
    <property type="component" value="Chromosome"/>
</dbReference>
<dbReference type="RefSeq" id="WP_236499589.1">
    <property type="nucleotide sequence ID" value="NZ_CP091244.1"/>
</dbReference>